<evidence type="ECO:0000256" key="8">
    <source>
        <dbReference type="SAM" id="MobiDB-lite"/>
    </source>
</evidence>
<dbReference type="Gene3D" id="2.70.70.10">
    <property type="entry name" value="Glucose Permease (Domain IIA)"/>
    <property type="match status" value="1"/>
</dbReference>
<dbReference type="InterPro" id="IPR050570">
    <property type="entry name" value="Cell_wall_metabolism_enzyme"/>
</dbReference>
<comment type="caution">
    <text evidence="11">The sequence shown here is derived from an EMBL/GenBank/DDBJ whole genome shotgun (WGS) entry which is preliminary data.</text>
</comment>
<evidence type="ECO:0008006" key="13">
    <source>
        <dbReference type="Google" id="ProtNLM"/>
    </source>
</evidence>
<name>A0A3P1SXU5_9GAMM</name>
<dbReference type="OrthoDB" id="9805070at2"/>
<reference evidence="11 12" key="1">
    <citation type="submission" date="2018-11" db="EMBL/GenBank/DDBJ databases">
        <title>The draft genome sequence of Amphritea balenae JAMM 1525T.</title>
        <authorList>
            <person name="Fang Z."/>
            <person name="Zhang Y."/>
            <person name="Han X."/>
        </authorList>
    </citation>
    <scope>NUCLEOTIDE SEQUENCE [LARGE SCALE GENOMIC DNA]</scope>
    <source>
        <strain evidence="11 12">JAMM 1525</strain>
    </source>
</reference>
<evidence type="ECO:0000256" key="5">
    <source>
        <dbReference type="ARBA" id="ARBA00022801"/>
    </source>
</evidence>
<dbReference type="InterPro" id="IPR011055">
    <property type="entry name" value="Dup_hybrid_motif"/>
</dbReference>
<evidence type="ECO:0000256" key="7">
    <source>
        <dbReference type="ARBA" id="ARBA00023049"/>
    </source>
</evidence>
<keyword evidence="12" id="KW-1185">Reference proteome</keyword>
<evidence type="ECO:0000256" key="4">
    <source>
        <dbReference type="ARBA" id="ARBA00022723"/>
    </source>
</evidence>
<evidence type="ECO:0000256" key="3">
    <source>
        <dbReference type="ARBA" id="ARBA00022670"/>
    </source>
</evidence>
<gene>
    <name evidence="11" type="ORF">EHS89_04235</name>
</gene>
<evidence type="ECO:0000259" key="9">
    <source>
        <dbReference type="Pfam" id="PF01551"/>
    </source>
</evidence>
<evidence type="ECO:0000313" key="11">
    <source>
        <dbReference type="EMBL" id="RRD01858.1"/>
    </source>
</evidence>
<evidence type="ECO:0000259" key="10">
    <source>
        <dbReference type="Pfam" id="PF19425"/>
    </source>
</evidence>
<dbReference type="SUPFAM" id="SSF51261">
    <property type="entry name" value="Duplicated hybrid motif"/>
    <property type="match status" value="1"/>
</dbReference>
<organism evidence="11 12">
    <name type="scientific">Amphritea balenae</name>
    <dbReference type="NCBI Taxonomy" id="452629"/>
    <lineage>
        <taxon>Bacteria</taxon>
        <taxon>Pseudomonadati</taxon>
        <taxon>Pseudomonadota</taxon>
        <taxon>Gammaproteobacteria</taxon>
        <taxon>Oceanospirillales</taxon>
        <taxon>Oceanospirillaceae</taxon>
        <taxon>Amphritea</taxon>
    </lineage>
</organism>
<dbReference type="AlphaFoldDB" id="A0A3P1SXU5"/>
<evidence type="ECO:0000256" key="1">
    <source>
        <dbReference type="ARBA" id="ARBA00001947"/>
    </source>
</evidence>
<dbReference type="CDD" id="cd00118">
    <property type="entry name" value="LysM"/>
    <property type="match status" value="1"/>
</dbReference>
<proteinExistence type="predicted"/>
<comment type="cofactor">
    <cofactor evidence="1">
        <name>Zn(2+)</name>
        <dbReference type="ChEBI" id="CHEBI:29105"/>
    </cofactor>
</comment>
<keyword evidence="5" id="KW-0378">Hydrolase</keyword>
<dbReference type="Proteomes" id="UP000267535">
    <property type="component" value="Unassembled WGS sequence"/>
</dbReference>
<protein>
    <recommendedName>
        <fullName evidence="13">Peptidase M23</fullName>
    </recommendedName>
</protein>
<evidence type="ECO:0000313" key="12">
    <source>
        <dbReference type="Proteomes" id="UP000267535"/>
    </source>
</evidence>
<feature type="domain" description="M23ase beta-sheet core" evidence="9">
    <location>
        <begin position="276"/>
        <end position="369"/>
    </location>
</feature>
<dbReference type="FunFam" id="2.70.70.10:FF:000002">
    <property type="entry name" value="Murein DD-endopeptidase MepM"/>
    <property type="match status" value="1"/>
</dbReference>
<dbReference type="InterPro" id="IPR016047">
    <property type="entry name" value="M23ase_b-sheet_dom"/>
</dbReference>
<dbReference type="InterPro" id="IPR018392">
    <property type="entry name" value="LysM"/>
</dbReference>
<dbReference type="GO" id="GO:0006508">
    <property type="term" value="P:proteolysis"/>
    <property type="evidence" value="ECO:0007669"/>
    <property type="project" value="UniProtKB-KW"/>
</dbReference>
<dbReference type="GO" id="GO:0030313">
    <property type="term" value="C:cell envelope"/>
    <property type="evidence" value="ECO:0007669"/>
    <property type="project" value="UniProtKB-SubCell"/>
</dbReference>
<evidence type="ECO:0000256" key="6">
    <source>
        <dbReference type="ARBA" id="ARBA00022833"/>
    </source>
</evidence>
<dbReference type="Pfam" id="PF19425">
    <property type="entry name" value="Csd3_N2"/>
    <property type="match status" value="1"/>
</dbReference>
<keyword evidence="3" id="KW-0645">Protease</keyword>
<dbReference type="InterPro" id="IPR045834">
    <property type="entry name" value="Csd3_N2"/>
</dbReference>
<dbReference type="EMBL" id="RQXV01000001">
    <property type="protein sequence ID" value="RRD01858.1"/>
    <property type="molecule type" value="Genomic_DNA"/>
</dbReference>
<sequence>MTLSDNSSAVATAPGQFSQKLNLNLDTDSLGEGQPPSTEVAADVADVTEGPEASISYVVKKGDTLSTIFDYLRISQPTLHKLMEADLNILALDTIQPGHELGFNLDQQGKLKQFIFRSGLTYKVVFDRSKKGGFEFDEFIEKGGYKTEIFSGLVKGNLPSSMQKAGAKIAEAYQVTSLLKERMNFRSHLRAGDKFQLAVSRQYVDGVYTGSSIIQGFVYNGAVRKQSAFLFNDNYFDAEGESLEKAFQRIPLSKRYRISSSFNPKRKHPVTGLIRPHNGTDFPLRIGTPVLAAGDGIVSRVIKHRYAGLYIEIKHGSKYKTRYLHLSKAYVRKGQKVSRGQKIAASGNSGRSTGPHLHYELHKNNRPVNAMKAAIPVVQTIARSKRGAFKKQVAAVKAQMVEQLALQTKE</sequence>
<feature type="domain" description="Csd3-like second N-terminal" evidence="10">
    <location>
        <begin position="142"/>
        <end position="264"/>
    </location>
</feature>
<dbReference type="Gene3D" id="3.10.450.350">
    <property type="match status" value="2"/>
</dbReference>
<feature type="region of interest" description="Disordered" evidence="8">
    <location>
        <begin position="337"/>
        <end position="356"/>
    </location>
</feature>
<dbReference type="PANTHER" id="PTHR21666:SF292">
    <property type="entry name" value="MUREIN DD-ENDOPEPTIDASE MEPM"/>
    <property type="match status" value="1"/>
</dbReference>
<keyword evidence="7" id="KW-0482">Metalloprotease</keyword>
<dbReference type="CDD" id="cd12797">
    <property type="entry name" value="M23_peptidase"/>
    <property type="match status" value="1"/>
</dbReference>
<dbReference type="GO" id="GO:0004222">
    <property type="term" value="F:metalloendopeptidase activity"/>
    <property type="evidence" value="ECO:0007669"/>
    <property type="project" value="TreeGrafter"/>
</dbReference>
<keyword evidence="4" id="KW-0479">Metal-binding</keyword>
<accession>A0A3P1SXU5</accession>
<keyword evidence="6" id="KW-0862">Zinc</keyword>
<dbReference type="PANTHER" id="PTHR21666">
    <property type="entry name" value="PEPTIDASE-RELATED"/>
    <property type="match status" value="1"/>
</dbReference>
<evidence type="ECO:0000256" key="2">
    <source>
        <dbReference type="ARBA" id="ARBA00004196"/>
    </source>
</evidence>
<dbReference type="Pfam" id="PF01551">
    <property type="entry name" value="Peptidase_M23"/>
    <property type="match status" value="1"/>
</dbReference>
<dbReference type="GO" id="GO:0046872">
    <property type="term" value="F:metal ion binding"/>
    <property type="evidence" value="ECO:0007669"/>
    <property type="project" value="UniProtKB-KW"/>
</dbReference>
<comment type="subcellular location">
    <subcellularLocation>
        <location evidence="2">Cell envelope</location>
    </subcellularLocation>
</comment>